<feature type="compositionally biased region" description="Basic and acidic residues" evidence="1">
    <location>
        <begin position="88"/>
        <end position="102"/>
    </location>
</feature>
<feature type="compositionally biased region" description="Low complexity" evidence="1">
    <location>
        <begin position="127"/>
        <end position="136"/>
    </location>
</feature>
<dbReference type="OrthoDB" id="2595549at2759"/>
<reference evidence="3" key="2">
    <citation type="submission" date="2013-07" db="EMBL/GenBank/DDBJ databases">
        <authorList>
            <consortium name="The Broad Institute Genome Sequencing Platform"/>
            <person name="Cuomo C."/>
            <person name="Litvintseva A."/>
            <person name="Chen Y."/>
            <person name="Heitman J."/>
            <person name="Sun S."/>
            <person name="Springer D."/>
            <person name="Dromer F."/>
            <person name="Young S.K."/>
            <person name="Zeng Q."/>
            <person name="Gargeya S."/>
            <person name="Fitzgerald M."/>
            <person name="Abouelleil A."/>
            <person name="Alvarado L."/>
            <person name="Berlin A.M."/>
            <person name="Chapman S.B."/>
            <person name="Dewar J."/>
            <person name="Goldberg J."/>
            <person name="Griggs A."/>
            <person name="Gujja S."/>
            <person name="Hansen M."/>
            <person name="Howarth C."/>
            <person name="Imamovic A."/>
            <person name="Larimer J."/>
            <person name="McCowan C."/>
            <person name="Murphy C."/>
            <person name="Pearson M."/>
            <person name="Priest M."/>
            <person name="Roberts A."/>
            <person name="Saif S."/>
            <person name="Shea T."/>
            <person name="Sykes S."/>
            <person name="Wortman J."/>
            <person name="Nusbaum C."/>
            <person name="Birren B."/>
        </authorList>
    </citation>
    <scope>NUCLEOTIDE SEQUENCE</scope>
    <source>
        <strain evidence="3">CBS 10737</strain>
    </source>
</reference>
<reference evidence="2" key="1">
    <citation type="submission" date="2013-07" db="EMBL/GenBank/DDBJ databases">
        <title>The Genome Sequence of Cryptococcus pinus CBS10737.</title>
        <authorList>
            <consortium name="The Broad Institute Genome Sequencing Platform"/>
            <person name="Cuomo C."/>
            <person name="Litvintseva A."/>
            <person name="Chen Y."/>
            <person name="Heitman J."/>
            <person name="Sun S."/>
            <person name="Springer D."/>
            <person name="Dromer F."/>
            <person name="Young S.K."/>
            <person name="Zeng Q."/>
            <person name="Gargeya S."/>
            <person name="Fitzgerald M."/>
            <person name="Abouelleil A."/>
            <person name="Alvarado L."/>
            <person name="Berlin A.M."/>
            <person name="Chapman S.B."/>
            <person name="Dewar J."/>
            <person name="Goldberg J."/>
            <person name="Griggs A."/>
            <person name="Gujja S."/>
            <person name="Hansen M."/>
            <person name="Howarth C."/>
            <person name="Imamovic A."/>
            <person name="Larimer J."/>
            <person name="McCowan C."/>
            <person name="Murphy C."/>
            <person name="Pearson M."/>
            <person name="Priest M."/>
            <person name="Roberts A."/>
            <person name="Saif S."/>
            <person name="Shea T."/>
            <person name="Sykes S."/>
            <person name="Wortman J."/>
            <person name="Nusbaum C."/>
            <person name="Birren B."/>
        </authorList>
    </citation>
    <scope>NUCLEOTIDE SEQUENCE [LARGE SCALE GENOMIC DNA]</scope>
    <source>
        <strain evidence="2">CBS 10737</strain>
    </source>
</reference>
<evidence type="ECO:0000313" key="2">
    <source>
        <dbReference type="EMBL" id="OCF49352.1"/>
    </source>
</evidence>
<reference evidence="3" key="4">
    <citation type="submission" date="2024-02" db="EMBL/GenBank/DDBJ databases">
        <title>Comparative genomics of Cryptococcus and Kwoniella reveals pathogenesis evolution and contrasting modes of karyotype evolution via chromosome fusion or intercentromeric recombination.</title>
        <authorList>
            <person name="Coelho M.A."/>
            <person name="David-Palma M."/>
            <person name="Shea T."/>
            <person name="Bowers K."/>
            <person name="McGinley-Smith S."/>
            <person name="Mohammad A.W."/>
            <person name="Gnirke A."/>
            <person name="Yurkov A.M."/>
            <person name="Nowrousian M."/>
            <person name="Sun S."/>
            <person name="Cuomo C.A."/>
            <person name="Heitman J."/>
        </authorList>
    </citation>
    <scope>NUCLEOTIDE SEQUENCE</scope>
    <source>
        <strain evidence="3">CBS 10737</strain>
    </source>
</reference>
<sequence>MSTTAIRMTTHAPSPSYVPRSTLGSRPNSPALPPKPQAATYSNHGRSSSTSRLDTSLKASTMSPSIGGGAAPTPRLGPIERSVSGLRNEVKDESRKEQKSEAARAILKMLSSLPAPLPEKLPPTFLPTPSTSPISLAGSPTRTFTDYARSSLKRNKRKRATDSSSSSSDSSTDIPSSGFTGNHANGNIGLGLGLGLSMSSPEQARKKPRLENDKPDTVRRSSAINQNGRSLTPAGSGQSSSIPTTSSKKPGTSNLRNEVTEEESKENWSKEKWRSTAIMYRERALLMKRHGDAYQRVSTAQPKYVSQLPKDPLKGCLSLTDAVLLWLYSYFCDEQDRGRVRATPYNESAPLREYVKKAWENEMRNALEEEEDRREMAQGMVGLMYLIEAVIGYHLTSEQFIHLNQRGKELQNSIQINVQHQQQQQQTSSSYKSSNSSPPNNSNFVQIQNNISPSSNNNQHSPESNISCNSSSSSSSTINTNYNLPPDLLPLINSSTNSSFKSQQNLLNSRNYLTILILSKRFPKTFNFALNSSSSFNNNNKLKIINLNDNNKINNNNLNLNIDKNPENFNWPIELGMSEPILNIVAFGRCLIEEMANHFKKDWIRIVIE</sequence>
<dbReference type="EMBL" id="CP144526">
    <property type="protein sequence ID" value="WWC72257.1"/>
    <property type="molecule type" value="Genomic_DNA"/>
</dbReference>
<accession>A0A1B9I1D4</accession>
<dbReference type="EMBL" id="KI894012">
    <property type="protein sequence ID" value="OCF49352.1"/>
    <property type="molecule type" value="Genomic_DNA"/>
</dbReference>
<feature type="compositionally biased region" description="Low complexity" evidence="1">
    <location>
        <begin position="46"/>
        <end position="57"/>
    </location>
</feature>
<evidence type="ECO:0000256" key="1">
    <source>
        <dbReference type="SAM" id="MobiDB-lite"/>
    </source>
</evidence>
<dbReference type="KEGG" id="kpin:30173414"/>
<feature type="compositionally biased region" description="Low complexity" evidence="1">
    <location>
        <begin position="235"/>
        <end position="253"/>
    </location>
</feature>
<dbReference type="GeneID" id="30173414"/>
<feature type="compositionally biased region" description="Polar residues" evidence="1">
    <location>
        <begin position="220"/>
        <end position="230"/>
    </location>
</feature>
<evidence type="ECO:0000313" key="4">
    <source>
        <dbReference type="Proteomes" id="UP000094020"/>
    </source>
</evidence>
<feature type="compositionally biased region" description="Polar residues" evidence="1">
    <location>
        <begin position="1"/>
        <end position="13"/>
    </location>
</feature>
<protein>
    <submittedName>
        <fullName evidence="2">Uncharacterized protein</fullName>
    </submittedName>
</protein>
<dbReference type="RefSeq" id="XP_019010571.1">
    <property type="nucleotide sequence ID" value="XM_019156769.1"/>
</dbReference>
<dbReference type="Proteomes" id="UP000094020">
    <property type="component" value="Chromosome 8"/>
</dbReference>
<feature type="region of interest" description="Disordered" evidence="1">
    <location>
        <begin position="417"/>
        <end position="479"/>
    </location>
</feature>
<reference evidence="2" key="3">
    <citation type="submission" date="2016-07" db="EMBL/GenBank/DDBJ databases">
        <title>Evolution of pathogenesis and genome organization in the Tremellales.</title>
        <authorList>
            <person name="Cuomo C."/>
            <person name="Litvintseva A."/>
            <person name="Heitman J."/>
            <person name="Chen Y."/>
            <person name="Sun S."/>
            <person name="Springer D."/>
            <person name="Dromer F."/>
            <person name="Young S."/>
            <person name="Zeng Q."/>
            <person name="Chapman S."/>
            <person name="Gujja S."/>
            <person name="Saif S."/>
            <person name="Birren B."/>
        </authorList>
    </citation>
    <scope>NUCLEOTIDE SEQUENCE</scope>
    <source>
        <strain evidence="2">CBS 10737</strain>
    </source>
</reference>
<keyword evidence="4" id="KW-1185">Reference proteome</keyword>
<feature type="compositionally biased region" description="Pro residues" evidence="1">
    <location>
        <begin position="115"/>
        <end position="126"/>
    </location>
</feature>
<gene>
    <name evidence="2" type="ORF">I206_05045</name>
    <name evidence="3" type="ORF">I206_106219</name>
</gene>
<dbReference type="AlphaFoldDB" id="A0A1B9I1D4"/>
<proteinExistence type="predicted"/>
<evidence type="ECO:0000313" key="3">
    <source>
        <dbReference type="EMBL" id="WWC72257.1"/>
    </source>
</evidence>
<feature type="compositionally biased region" description="Basic and acidic residues" evidence="1">
    <location>
        <begin position="203"/>
        <end position="219"/>
    </location>
</feature>
<organism evidence="2">
    <name type="scientific">Kwoniella pini CBS 10737</name>
    <dbReference type="NCBI Taxonomy" id="1296096"/>
    <lineage>
        <taxon>Eukaryota</taxon>
        <taxon>Fungi</taxon>
        <taxon>Dikarya</taxon>
        <taxon>Basidiomycota</taxon>
        <taxon>Agaricomycotina</taxon>
        <taxon>Tremellomycetes</taxon>
        <taxon>Tremellales</taxon>
        <taxon>Cryptococcaceae</taxon>
        <taxon>Kwoniella</taxon>
    </lineage>
</organism>
<feature type="region of interest" description="Disordered" evidence="1">
    <location>
        <begin position="1"/>
        <end position="268"/>
    </location>
</feature>
<name>A0A1B9I1D4_9TREE</name>
<feature type="compositionally biased region" description="Low complexity" evidence="1">
    <location>
        <begin position="162"/>
        <end position="177"/>
    </location>
</feature>